<name>A0A7U0GBV3_9CAUD</name>
<dbReference type="EMBL" id="MW394391">
    <property type="protein sequence ID" value="QQV92356.1"/>
    <property type="molecule type" value="Genomic_DNA"/>
</dbReference>
<protein>
    <submittedName>
        <fullName evidence="1">Uncharacterized protein</fullName>
    </submittedName>
</protein>
<proteinExistence type="predicted"/>
<evidence type="ECO:0000313" key="2">
    <source>
        <dbReference type="Proteomes" id="UP000596381"/>
    </source>
</evidence>
<dbReference type="Proteomes" id="UP000596381">
    <property type="component" value="Segment"/>
</dbReference>
<gene>
    <name evidence="1" type="ORF">vBKpMFBKp24_040</name>
</gene>
<accession>A0A7U0GBV3</accession>
<reference evidence="1 2" key="1">
    <citation type="submission" date="2020-12" db="EMBL/GenBank/DDBJ databases">
        <title>Genomic characterization of four novel bacteriophages infecting Klebsiella pneumoniae.</title>
        <authorList>
            <person name="Estrada Bonilla B."/>
            <person name="Costa A.R."/>
            <person name="van Rossum T."/>
            <person name="Hagedoorn S."/>
            <person name="Wallinga H."/>
            <person name="Xiao M."/>
            <person name="Song W."/>
            <person name="Haas P.-J."/>
            <person name="Nobrega F.L."/>
            <person name="Brouns S.J.J."/>
        </authorList>
    </citation>
    <scope>NUCLEOTIDE SEQUENCE [LARGE SCALE GENOMIC DNA]</scope>
</reference>
<keyword evidence="2" id="KW-1185">Reference proteome</keyword>
<evidence type="ECO:0000313" key="1">
    <source>
        <dbReference type="EMBL" id="QQV92356.1"/>
    </source>
</evidence>
<sequence>MIGTIAGVLVVAVIAIFVYRKHKAKMDPTLDKVADKFNEVKDKVVDKLGS</sequence>
<organism evidence="1 2">
    <name type="scientific">Klebsiella phage vB_KpM_FBKp24</name>
    <dbReference type="NCBI Taxonomy" id="2801834"/>
    <lineage>
        <taxon>Viruses</taxon>
        <taxon>Duplodnaviria</taxon>
        <taxon>Heunggongvirae</taxon>
        <taxon>Uroviricota</taxon>
        <taxon>Caudoviricetes</taxon>
        <taxon>Chimalliviridae</taxon>
        <taxon>Maaswegvirus</taxon>
        <taxon>Maaswegvirus Kp24</taxon>
    </lineage>
</organism>